<proteinExistence type="predicted"/>
<evidence type="ECO:0000313" key="1">
    <source>
        <dbReference type="EMBL" id="KAH7861580.1"/>
    </source>
</evidence>
<comment type="caution">
    <text evidence="1">The sequence shown here is derived from an EMBL/GenBank/DDBJ whole genome shotgun (WGS) entry which is preliminary data.</text>
</comment>
<reference evidence="1 2" key="1">
    <citation type="journal article" date="2021" name="Hortic Res">
        <title>High-quality reference genome and annotation aids understanding of berry development for evergreen blueberry (Vaccinium darrowii).</title>
        <authorList>
            <person name="Yu J."/>
            <person name="Hulse-Kemp A.M."/>
            <person name="Babiker E."/>
            <person name="Staton M."/>
        </authorList>
    </citation>
    <scope>NUCLEOTIDE SEQUENCE [LARGE SCALE GENOMIC DNA]</scope>
    <source>
        <strain evidence="2">cv. NJ 8807/NJ 8810</strain>
        <tissue evidence="1">Young leaf</tissue>
    </source>
</reference>
<name>A0ACB7Z6L8_9ERIC</name>
<keyword evidence="2" id="KW-1185">Reference proteome</keyword>
<protein>
    <submittedName>
        <fullName evidence="1">Uncharacterized protein</fullName>
    </submittedName>
</protein>
<gene>
    <name evidence="1" type="ORF">Vadar_028013</name>
</gene>
<sequence>MILISMVSIPGLVVTPISSPKLFIATEGGTSSVSSSDRGTSPFFISEINEEWKKEISLGTKETSDLDESSLDTDSGDVSSSSSSLRLQPWMTKILSSRHQSWQHLEENSHRSNERSQTSTTKALLESKLN</sequence>
<dbReference type="Proteomes" id="UP000828048">
    <property type="component" value="Chromosome 4"/>
</dbReference>
<dbReference type="EMBL" id="CM037154">
    <property type="protein sequence ID" value="KAH7861580.1"/>
    <property type="molecule type" value="Genomic_DNA"/>
</dbReference>
<evidence type="ECO:0000313" key="2">
    <source>
        <dbReference type="Proteomes" id="UP000828048"/>
    </source>
</evidence>
<accession>A0ACB7Z6L8</accession>
<organism evidence="1 2">
    <name type="scientific">Vaccinium darrowii</name>
    <dbReference type="NCBI Taxonomy" id="229202"/>
    <lineage>
        <taxon>Eukaryota</taxon>
        <taxon>Viridiplantae</taxon>
        <taxon>Streptophyta</taxon>
        <taxon>Embryophyta</taxon>
        <taxon>Tracheophyta</taxon>
        <taxon>Spermatophyta</taxon>
        <taxon>Magnoliopsida</taxon>
        <taxon>eudicotyledons</taxon>
        <taxon>Gunneridae</taxon>
        <taxon>Pentapetalae</taxon>
        <taxon>asterids</taxon>
        <taxon>Ericales</taxon>
        <taxon>Ericaceae</taxon>
        <taxon>Vaccinioideae</taxon>
        <taxon>Vaccinieae</taxon>
        <taxon>Vaccinium</taxon>
    </lineage>
</organism>